<keyword evidence="3" id="KW-1185">Reference proteome</keyword>
<organism evidence="2 3">
    <name type="scientific">Ceriporiopsis subvermispora (strain B)</name>
    <name type="common">White-rot fungus</name>
    <name type="synonym">Gelatoporia subvermispora</name>
    <dbReference type="NCBI Taxonomy" id="914234"/>
    <lineage>
        <taxon>Eukaryota</taxon>
        <taxon>Fungi</taxon>
        <taxon>Dikarya</taxon>
        <taxon>Basidiomycota</taxon>
        <taxon>Agaricomycotina</taxon>
        <taxon>Agaricomycetes</taxon>
        <taxon>Polyporales</taxon>
        <taxon>Gelatoporiaceae</taxon>
        <taxon>Gelatoporia</taxon>
    </lineage>
</organism>
<dbReference type="HOGENOM" id="CLU_912143_0_0_1"/>
<evidence type="ECO:0000256" key="1">
    <source>
        <dbReference type="SAM" id="MobiDB-lite"/>
    </source>
</evidence>
<gene>
    <name evidence="2" type="ORF">CERSUDRAFT_73774</name>
</gene>
<proteinExistence type="predicted"/>
<sequence>MARLRKNVHYIQVHVANAEELKAQWRLNNIKRRRFSIKHYSIDDFHACDPGSHGQAARKQPRLNNLTTGPTDVLVEEVAPSIPDPSPEHPSAPEVVDKSTFHLPPENSLHSESPILALGMHPSRQVPQITQAPSSMIPTQPSNEALSSSSGSTSAMARRARIRQAPQARVTRSRRYLTPVAATSNATALRKTVRPFRHGKAGVEGYTAWYSLSGPSHLDEPPSDMRARPGELFLYEMTTDHSVRSWIYTTGEIWETAENGMKHPVFDDRVLSFRTPQEPSWVLAHTFQTYKSRLWRNEIEHLAME</sequence>
<dbReference type="OrthoDB" id="2757517at2759"/>
<reference evidence="2 3" key="1">
    <citation type="journal article" date="2012" name="Proc. Natl. Acad. Sci. U.S.A.">
        <title>Comparative genomics of Ceriporiopsis subvermispora and Phanerochaete chrysosporium provide insight into selective ligninolysis.</title>
        <authorList>
            <person name="Fernandez-Fueyo E."/>
            <person name="Ruiz-Duenas F.J."/>
            <person name="Ferreira P."/>
            <person name="Floudas D."/>
            <person name="Hibbett D.S."/>
            <person name="Canessa P."/>
            <person name="Larrondo L.F."/>
            <person name="James T.Y."/>
            <person name="Seelenfreund D."/>
            <person name="Lobos S."/>
            <person name="Polanco R."/>
            <person name="Tello M."/>
            <person name="Honda Y."/>
            <person name="Watanabe T."/>
            <person name="Watanabe T."/>
            <person name="Ryu J.S."/>
            <person name="Kubicek C.P."/>
            <person name="Schmoll M."/>
            <person name="Gaskell J."/>
            <person name="Hammel K.E."/>
            <person name="St John F.J."/>
            <person name="Vanden Wymelenberg A."/>
            <person name="Sabat G."/>
            <person name="Splinter BonDurant S."/>
            <person name="Syed K."/>
            <person name="Yadav J.S."/>
            <person name="Doddapaneni H."/>
            <person name="Subramanian V."/>
            <person name="Lavin J.L."/>
            <person name="Oguiza J.A."/>
            <person name="Perez G."/>
            <person name="Pisabarro A.G."/>
            <person name="Ramirez L."/>
            <person name="Santoyo F."/>
            <person name="Master E."/>
            <person name="Coutinho P.M."/>
            <person name="Henrissat B."/>
            <person name="Lombard V."/>
            <person name="Magnuson J.K."/>
            <person name="Kuees U."/>
            <person name="Hori C."/>
            <person name="Igarashi K."/>
            <person name="Samejima M."/>
            <person name="Held B.W."/>
            <person name="Barry K.W."/>
            <person name="LaButti K.M."/>
            <person name="Lapidus A."/>
            <person name="Lindquist E.A."/>
            <person name="Lucas S.M."/>
            <person name="Riley R."/>
            <person name="Salamov A.A."/>
            <person name="Hoffmeister D."/>
            <person name="Schwenk D."/>
            <person name="Hadar Y."/>
            <person name="Yarden O."/>
            <person name="de Vries R.P."/>
            <person name="Wiebenga A."/>
            <person name="Stenlid J."/>
            <person name="Eastwood D."/>
            <person name="Grigoriev I.V."/>
            <person name="Berka R.M."/>
            <person name="Blanchette R.A."/>
            <person name="Kersten P."/>
            <person name="Martinez A.T."/>
            <person name="Vicuna R."/>
            <person name="Cullen D."/>
        </authorList>
    </citation>
    <scope>NUCLEOTIDE SEQUENCE [LARGE SCALE GENOMIC DNA]</scope>
    <source>
        <strain evidence="2 3">B</strain>
    </source>
</reference>
<protein>
    <submittedName>
        <fullName evidence="2">Uncharacterized protein</fullName>
    </submittedName>
</protein>
<evidence type="ECO:0000313" key="3">
    <source>
        <dbReference type="Proteomes" id="UP000016930"/>
    </source>
</evidence>
<name>M2RE36_CERS8</name>
<dbReference type="EMBL" id="KB445797">
    <property type="protein sequence ID" value="EMD36717.1"/>
    <property type="molecule type" value="Genomic_DNA"/>
</dbReference>
<dbReference type="STRING" id="914234.M2RE36"/>
<feature type="compositionally biased region" description="Low complexity" evidence="1">
    <location>
        <begin position="142"/>
        <end position="169"/>
    </location>
</feature>
<evidence type="ECO:0000313" key="2">
    <source>
        <dbReference type="EMBL" id="EMD36717.1"/>
    </source>
</evidence>
<dbReference type="AlphaFoldDB" id="M2RE36"/>
<feature type="region of interest" description="Disordered" evidence="1">
    <location>
        <begin position="133"/>
        <end position="173"/>
    </location>
</feature>
<dbReference type="Proteomes" id="UP000016930">
    <property type="component" value="Unassembled WGS sequence"/>
</dbReference>
<accession>M2RE36</accession>